<dbReference type="RefSeq" id="XP_008074475.1">
    <property type="nucleotide sequence ID" value="XM_008076284.1"/>
</dbReference>
<keyword evidence="2" id="KW-1185">Reference proteome</keyword>
<dbReference type="GeneID" id="19879335"/>
<dbReference type="OrthoDB" id="2189928at2759"/>
<dbReference type="AlphaFoldDB" id="L2GTV2"/>
<dbReference type="Proteomes" id="UP000011081">
    <property type="component" value="Unassembled WGS sequence"/>
</dbReference>
<dbReference type="InterPro" id="IPR027417">
    <property type="entry name" value="P-loop_NTPase"/>
</dbReference>
<name>L2GTV2_VAVCU</name>
<proteinExistence type="predicted"/>
<protein>
    <recommendedName>
        <fullName evidence="3">DNA mismatch repair proteins mutS family domain-containing protein</fullName>
    </recommendedName>
</protein>
<dbReference type="VEuPathDB" id="MicrosporidiaDB:VCUG_01457"/>
<accession>L2GTV2</accession>
<dbReference type="OMA" id="YECSATI"/>
<dbReference type="EMBL" id="GL877425">
    <property type="protein sequence ID" value="ELA47096.1"/>
    <property type="molecule type" value="Genomic_DNA"/>
</dbReference>
<evidence type="ECO:0000313" key="1">
    <source>
        <dbReference type="EMBL" id="ELA47096.1"/>
    </source>
</evidence>
<organism evidence="1 2">
    <name type="scientific">Vavraia culicis (isolate floridensis)</name>
    <name type="common">Microsporidian parasite</name>
    <dbReference type="NCBI Taxonomy" id="948595"/>
    <lineage>
        <taxon>Eukaryota</taxon>
        <taxon>Fungi</taxon>
        <taxon>Fungi incertae sedis</taxon>
        <taxon>Microsporidia</taxon>
        <taxon>Pleistophoridae</taxon>
        <taxon>Vavraia</taxon>
    </lineage>
</organism>
<sequence length="162" mass="19265">MIKYLNNEFPENCIIEFCILPDFPIYRLLDSIVTDLGMVYIDTRGTLSTTKNCYRLFSHQEYSELFIQLKVMRDKLIIIDSVTAIVDSCDDGNDIIGVYNSLWELIYFNNFSVIVTNHYKVLNRMYHPRLGNLWMLNVTYRVMLKHSEEEENYEVVKVDDYF</sequence>
<gene>
    <name evidence="1" type="ORF">VCUG_01457</name>
</gene>
<evidence type="ECO:0008006" key="3">
    <source>
        <dbReference type="Google" id="ProtNLM"/>
    </source>
</evidence>
<dbReference type="SUPFAM" id="SSF52540">
    <property type="entry name" value="P-loop containing nucleoside triphosphate hydrolases"/>
    <property type="match status" value="1"/>
</dbReference>
<reference evidence="2" key="1">
    <citation type="submission" date="2011-03" db="EMBL/GenBank/DDBJ databases">
        <title>The genome sequence of Vavraia culicis strain floridensis.</title>
        <authorList>
            <consortium name="The Broad Institute Genome Sequencing Platform"/>
            <person name="Cuomo C."/>
            <person name="Becnel J."/>
            <person name="Sanscrainte N."/>
            <person name="Young S.K."/>
            <person name="Zeng Q."/>
            <person name="Gargeya S."/>
            <person name="Fitzgerald M."/>
            <person name="Haas B."/>
            <person name="Abouelleil A."/>
            <person name="Alvarado L."/>
            <person name="Arachchi H.M."/>
            <person name="Berlin A."/>
            <person name="Chapman S.B."/>
            <person name="Gearin G."/>
            <person name="Goldberg J."/>
            <person name="Griggs A."/>
            <person name="Gujja S."/>
            <person name="Hansen M."/>
            <person name="Heiman D."/>
            <person name="Howarth C."/>
            <person name="Larimer J."/>
            <person name="Lui A."/>
            <person name="MacDonald P.J.P."/>
            <person name="McCowen C."/>
            <person name="Montmayeur A."/>
            <person name="Murphy C."/>
            <person name="Neiman D."/>
            <person name="Pearson M."/>
            <person name="Priest M."/>
            <person name="Roberts A."/>
            <person name="Saif S."/>
            <person name="Shea T."/>
            <person name="Sisk P."/>
            <person name="Stolte C."/>
            <person name="Sykes S."/>
            <person name="Wortman J."/>
            <person name="Nusbaum C."/>
            <person name="Birren B."/>
        </authorList>
    </citation>
    <scope>NUCLEOTIDE SEQUENCE [LARGE SCALE GENOMIC DNA]</scope>
    <source>
        <strain evidence="2">floridensis</strain>
    </source>
</reference>
<dbReference type="Gene3D" id="3.40.50.300">
    <property type="entry name" value="P-loop containing nucleotide triphosphate hydrolases"/>
    <property type="match status" value="1"/>
</dbReference>
<evidence type="ECO:0000313" key="2">
    <source>
        <dbReference type="Proteomes" id="UP000011081"/>
    </source>
</evidence>
<dbReference type="HOGENOM" id="CLU_128337_0_0_1"/>
<dbReference type="InParanoid" id="L2GTV2"/>